<sequence length="108" mass="12219">MQKTIEAPAKMSVEPLAQQHIEILRLADTPHLSDGFNKKIAPYSVWITYQREPGASEYTWHANVSGYRVLANGVIDMDATHVELRSQTDKDVTPGWLMGLIEDRAPNW</sequence>
<evidence type="ECO:0000313" key="1">
    <source>
        <dbReference type="EMBL" id="MCQ8835832.1"/>
    </source>
</evidence>
<accession>A0A9X2M5N8</accession>
<dbReference type="EMBL" id="JANIIC010000093">
    <property type="protein sequence ID" value="MCQ8835832.1"/>
    <property type="molecule type" value="Genomic_DNA"/>
</dbReference>
<keyword evidence="2" id="KW-1185">Reference proteome</keyword>
<proteinExistence type="predicted"/>
<organism evidence="1 2">
    <name type="scientific">Streptomyces malaysiensis subsp. samsunensis</name>
    <dbReference type="NCBI Taxonomy" id="459658"/>
    <lineage>
        <taxon>Bacteria</taxon>
        <taxon>Bacillati</taxon>
        <taxon>Actinomycetota</taxon>
        <taxon>Actinomycetes</taxon>
        <taxon>Kitasatosporales</taxon>
        <taxon>Streptomycetaceae</taxon>
        <taxon>Streptomyces</taxon>
        <taxon>Streptomyces violaceusniger group</taxon>
    </lineage>
</organism>
<dbReference type="AlphaFoldDB" id="A0A9X2M5N8"/>
<gene>
    <name evidence="1" type="ORF">NQU54_44175</name>
</gene>
<name>A0A9X2M5N8_STRMQ</name>
<evidence type="ECO:0000313" key="2">
    <source>
        <dbReference type="Proteomes" id="UP001142400"/>
    </source>
</evidence>
<reference evidence="1" key="1">
    <citation type="submission" date="2022-06" db="EMBL/GenBank/DDBJ databases">
        <title>WGS of actinobacteria.</title>
        <authorList>
            <person name="Thawai C."/>
        </authorList>
    </citation>
    <scope>NUCLEOTIDE SEQUENCE</scope>
    <source>
        <strain evidence="1">DSM 42010</strain>
    </source>
</reference>
<dbReference type="RefSeq" id="WP_257635944.1">
    <property type="nucleotide sequence ID" value="NZ_JANIIC010000093.1"/>
</dbReference>
<dbReference type="Proteomes" id="UP001142400">
    <property type="component" value="Unassembled WGS sequence"/>
</dbReference>
<comment type="caution">
    <text evidence="1">The sequence shown here is derived from an EMBL/GenBank/DDBJ whole genome shotgun (WGS) entry which is preliminary data.</text>
</comment>
<protein>
    <submittedName>
        <fullName evidence="1">Uncharacterized protein</fullName>
    </submittedName>
</protein>